<reference evidence="7" key="1">
    <citation type="submission" date="2017-12" db="EMBL/GenBank/DDBJ databases">
        <title>Draft genome sequence of Telmatospirillum siberiense 26-4b1T, an acidotolerant peatland alphaproteobacterium potentially involved in sulfur cycling.</title>
        <authorList>
            <person name="Hausmann B."/>
            <person name="Pjevac P."/>
            <person name="Schreck K."/>
            <person name="Herbold C.W."/>
            <person name="Daims H."/>
            <person name="Wagner M."/>
            <person name="Pester M."/>
            <person name="Loy A."/>
        </authorList>
    </citation>
    <scope>NUCLEOTIDE SEQUENCE [LARGE SCALE GENOMIC DNA]</scope>
    <source>
        <strain evidence="7">26-4b1</strain>
    </source>
</reference>
<dbReference type="InterPro" id="IPR005119">
    <property type="entry name" value="LysR_subst-bd"/>
</dbReference>
<dbReference type="EMBL" id="PIUM01000002">
    <property type="protein sequence ID" value="PKU26035.1"/>
    <property type="molecule type" value="Genomic_DNA"/>
</dbReference>
<dbReference type="PANTHER" id="PTHR30126:SF91">
    <property type="entry name" value="LYSR FAMILY TRANSCRIPTIONAL REGULATOR"/>
    <property type="match status" value="1"/>
</dbReference>
<dbReference type="PANTHER" id="PTHR30126">
    <property type="entry name" value="HTH-TYPE TRANSCRIPTIONAL REGULATOR"/>
    <property type="match status" value="1"/>
</dbReference>
<evidence type="ECO:0000259" key="5">
    <source>
        <dbReference type="PROSITE" id="PS50931"/>
    </source>
</evidence>
<dbReference type="Gene3D" id="1.10.10.10">
    <property type="entry name" value="Winged helix-like DNA-binding domain superfamily/Winged helix DNA-binding domain"/>
    <property type="match status" value="1"/>
</dbReference>
<keyword evidence="2" id="KW-0805">Transcription regulation</keyword>
<keyword evidence="7" id="KW-1185">Reference proteome</keyword>
<dbReference type="Gene3D" id="3.40.190.290">
    <property type="match status" value="1"/>
</dbReference>
<evidence type="ECO:0000256" key="2">
    <source>
        <dbReference type="ARBA" id="ARBA00023015"/>
    </source>
</evidence>
<dbReference type="InterPro" id="IPR036390">
    <property type="entry name" value="WH_DNA-bd_sf"/>
</dbReference>
<dbReference type="SUPFAM" id="SSF53850">
    <property type="entry name" value="Periplasmic binding protein-like II"/>
    <property type="match status" value="1"/>
</dbReference>
<dbReference type="SUPFAM" id="SSF46785">
    <property type="entry name" value="Winged helix' DNA-binding domain"/>
    <property type="match status" value="1"/>
</dbReference>
<dbReference type="AlphaFoldDB" id="A0A2N3Q060"/>
<dbReference type="InterPro" id="IPR036388">
    <property type="entry name" value="WH-like_DNA-bd_sf"/>
</dbReference>
<evidence type="ECO:0000256" key="4">
    <source>
        <dbReference type="ARBA" id="ARBA00023163"/>
    </source>
</evidence>
<name>A0A2N3Q060_9PROT</name>
<evidence type="ECO:0000313" key="7">
    <source>
        <dbReference type="Proteomes" id="UP000233293"/>
    </source>
</evidence>
<dbReference type="PRINTS" id="PR00039">
    <property type="entry name" value="HTHLYSR"/>
</dbReference>
<evidence type="ECO:0000256" key="3">
    <source>
        <dbReference type="ARBA" id="ARBA00023125"/>
    </source>
</evidence>
<dbReference type="GO" id="GO:0003700">
    <property type="term" value="F:DNA-binding transcription factor activity"/>
    <property type="evidence" value="ECO:0007669"/>
    <property type="project" value="InterPro"/>
</dbReference>
<dbReference type="InterPro" id="IPR000847">
    <property type="entry name" value="LysR_HTH_N"/>
</dbReference>
<protein>
    <submittedName>
        <fullName evidence="6">LysR family transcriptional regulator</fullName>
    </submittedName>
</protein>
<feature type="domain" description="HTH lysR-type" evidence="5">
    <location>
        <begin position="14"/>
        <end position="71"/>
    </location>
</feature>
<dbReference type="Pfam" id="PF00126">
    <property type="entry name" value="HTH_1"/>
    <property type="match status" value="1"/>
</dbReference>
<keyword evidence="4" id="KW-0804">Transcription</keyword>
<dbReference type="PROSITE" id="PS50931">
    <property type="entry name" value="HTH_LYSR"/>
    <property type="match status" value="1"/>
</dbReference>
<dbReference type="GO" id="GO:0000976">
    <property type="term" value="F:transcription cis-regulatory region binding"/>
    <property type="evidence" value="ECO:0007669"/>
    <property type="project" value="TreeGrafter"/>
</dbReference>
<sequence>MFFDRRAMMSASLPSIDQITTFLAVVEHGNFSAAAKMMNRPQSSVTYAIQKLETDLGITLFDRSARLPILTTEGRALVPMARRLALEMRTLQRSADSMAQGIERKLLLAVDCAFPTARLIAVLARFNREFPIVRARITIDSLHAVAMAVVDGTATLGIAGPVIAQFPELASHPIGMIARVPVAAPDHPLGLMTGPIPPEAFREQVQIVMANASRHPRQRMFNSPEGVIWRINDMGFKKNAILSGLAWGRLPLALARADLDAGRLVRLEAEGVTDSDWCRPLPMHLAYRRDDILGPAARWIRQALMDDEGGTLPGTN</sequence>
<dbReference type="Proteomes" id="UP000233293">
    <property type="component" value="Unassembled WGS sequence"/>
</dbReference>
<keyword evidence="3" id="KW-0238">DNA-binding</keyword>
<evidence type="ECO:0000313" key="6">
    <source>
        <dbReference type="EMBL" id="PKU26035.1"/>
    </source>
</evidence>
<comment type="similarity">
    <text evidence="1">Belongs to the LysR transcriptional regulatory family.</text>
</comment>
<accession>A0A2N3Q060</accession>
<evidence type="ECO:0000256" key="1">
    <source>
        <dbReference type="ARBA" id="ARBA00009437"/>
    </source>
</evidence>
<comment type="caution">
    <text evidence="6">The sequence shown here is derived from an EMBL/GenBank/DDBJ whole genome shotgun (WGS) entry which is preliminary data.</text>
</comment>
<gene>
    <name evidence="6" type="ORF">CWS72_02520</name>
</gene>
<dbReference type="Pfam" id="PF03466">
    <property type="entry name" value="LysR_substrate"/>
    <property type="match status" value="1"/>
</dbReference>
<proteinExistence type="inferred from homology"/>
<organism evidence="6 7">
    <name type="scientific">Telmatospirillum siberiense</name>
    <dbReference type="NCBI Taxonomy" id="382514"/>
    <lineage>
        <taxon>Bacteria</taxon>
        <taxon>Pseudomonadati</taxon>
        <taxon>Pseudomonadota</taxon>
        <taxon>Alphaproteobacteria</taxon>
        <taxon>Rhodospirillales</taxon>
        <taxon>Rhodospirillaceae</taxon>
        <taxon>Telmatospirillum</taxon>
    </lineage>
</organism>